<evidence type="ECO:0000256" key="11">
    <source>
        <dbReference type="SAM" id="Phobius"/>
    </source>
</evidence>
<keyword evidence="2" id="KW-1003">Cell membrane</keyword>
<evidence type="ECO:0000313" key="15">
    <source>
        <dbReference type="EMBL" id="KAJ1531948.1"/>
    </source>
</evidence>
<dbReference type="GO" id="GO:0071222">
    <property type="term" value="P:cellular response to lipopolysaccharide"/>
    <property type="evidence" value="ECO:0007669"/>
    <property type="project" value="TreeGrafter"/>
</dbReference>
<dbReference type="InterPro" id="IPR036179">
    <property type="entry name" value="Ig-like_dom_sf"/>
</dbReference>
<evidence type="ECO:0000256" key="5">
    <source>
        <dbReference type="ARBA" id="ARBA00022989"/>
    </source>
</evidence>
<keyword evidence="10" id="KW-0393">Immunoglobulin domain</keyword>
<dbReference type="AlphaFoldDB" id="A0AAV7Y207"/>
<dbReference type="SMART" id="SM00409">
    <property type="entry name" value="IG"/>
    <property type="match status" value="1"/>
</dbReference>
<evidence type="ECO:0000259" key="13">
    <source>
        <dbReference type="PROSITE" id="PS50835"/>
    </source>
</evidence>
<dbReference type="InterPro" id="IPR051713">
    <property type="entry name" value="T-cell_Activation_Regulation"/>
</dbReference>
<name>A0AAV7Y207_9NEOP</name>
<organism evidence="15 16">
    <name type="scientific">Megalurothrips usitatus</name>
    <name type="common">bean blossom thrips</name>
    <dbReference type="NCBI Taxonomy" id="439358"/>
    <lineage>
        <taxon>Eukaryota</taxon>
        <taxon>Metazoa</taxon>
        <taxon>Ecdysozoa</taxon>
        <taxon>Arthropoda</taxon>
        <taxon>Hexapoda</taxon>
        <taxon>Insecta</taxon>
        <taxon>Pterygota</taxon>
        <taxon>Neoptera</taxon>
        <taxon>Paraneoptera</taxon>
        <taxon>Thysanoptera</taxon>
        <taxon>Terebrantia</taxon>
        <taxon>Thripoidea</taxon>
        <taxon>Thripidae</taxon>
        <taxon>Megalurothrips</taxon>
    </lineage>
</organism>
<dbReference type="GO" id="GO:0009897">
    <property type="term" value="C:external side of plasma membrane"/>
    <property type="evidence" value="ECO:0007669"/>
    <property type="project" value="TreeGrafter"/>
</dbReference>
<reference evidence="15" key="1">
    <citation type="submission" date="2022-12" db="EMBL/GenBank/DDBJ databases">
        <title>Chromosome-level genome assembly of the bean flower thrips Megalurothrips usitatus.</title>
        <authorList>
            <person name="Ma L."/>
            <person name="Liu Q."/>
            <person name="Li H."/>
            <person name="Cai W."/>
        </authorList>
    </citation>
    <scope>NUCLEOTIDE SEQUENCE</scope>
    <source>
        <strain evidence="15">Cailab_2022a</strain>
    </source>
</reference>
<feature type="transmembrane region" description="Helical" evidence="11">
    <location>
        <begin position="252"/>
        <end position="276"/>
    </location>
</feature>
<evidence type="ECO:0000256" key="4">
    <source>
        <dbReference type="ARBA" id="ARBA00022729"/>
    </source>
</evidence>
<keyword evidence="6 11" id="KW-0472">Membrane</keyword>
<gene>
    <name evidence="15" type="ORF">ONE63_000587</name>
</gene>
<dbReference type="GO" id="GO:0006955">
    <property type="term" value="P:immune response"/>
    <property type="evidence" value="ECO:0007669"/>
    <property type="project" value="TreeGrafter"/>
</dbReference>
<keyword evidence="5 11" id="KW-1133">Transmembrane helix</keyword>
<accession>A0AAV7Y207</accession>
<dbReference type="InterPro" id="IPR003599">
    <property type="entry name" value="Ig_sub"/>
</dbReference>
<feature type="signal peptide" evidence="12">
    <location>
        <begin position="1"/>
        <end position="22"/>
    </location>
</feature>
<dbReference type="CDD" id="cd00063">
    <property type="entry name" value="FN3"/>
    <property type="match status" value="1"/>
</dbReference>
<keyword evidence="3 11" id="KW-0812">Transmembrane</keyword>
<evidence type="ECO:0000256" key="1">
    <source>
        <dbReference type="ARBA" id="ARBA00004251"/>
    </source>
</evidence>
<proteinExistence type="predicted"/>
<evidence type="ECO:0000256" key="6">
    <source>
        <dbReference type="ARBA" id="ARBA00023136"/>
    </source>
</evidence>
<dbReference type="InterPro" id="IPR036116">
    <property type="entry name" value="FN3_sf"/>
</dbReference>
<keyword evidence="4 12" id="KW-0732">Signal</keyword>
<evidence type="ECO:0000256" key="12">
    <source>
        <dbReference type="SAM" id="SignalP"/>
    </source>
</evidence>
<evidence type="ECO:0000313" key="16">
    <source>
        <dbReference type="Proteomes" id="UP001075354"/>
    </source>
</evidence>
<dbReference type="PANTHER" id="PTHR25466">
    <property type="entry name" value="T-LYMPHOCYTE ACTIVATION ANTIGEN"/>
    <property type="match status" value="1"/>
</dbReference>
<dbReference type="PANTHER" id="PTHR25466:SF9">
    <property type="entry name" value="FIBRONECTIN TYPE-III DOMAIN-CONTAINING PROTEIN"/>
    <property type="match status" value="1"/>
</dbReference>
<evidence type="ECO:0000256" key="8">
    <source>
        <dbReference type="ARBA" id="ARBA00023170"/>
    </source>
</evidence>
<dbReference type="PROSITE" id="PS50853">
    <property type="entry name" value="FN3"/>
    <property type="match status" value="1"/>
</dbReference>
<evidence type="ECO:0000256" key="7">
    <source>
        <dbReference type="ARBA" id="ARBA00023157"/>
    </source>
</evidence>
<evidence type="ECO:0000256" key="3">
    <source>
        <dbReference type="ARBA" id="ARBA00022692"/>
    </source>
</evidence>
<dbReference type="PROSITE" id="PS50835">
    <property type="entry name" value="IG_LIKE"/>
    <property type="match status" value="1"/>
</dbReference>
<dbReference type="InterPro" id="IPR003961">
    <property type="entry name" value="FN3_dom"/>
</dbReference>
<dbReference type="Gene3D" id="2.60.40.10">
    <property type="entry name" value="Immunoglobulins"/>
    <property type="match status" value="2"/>
</dbReference>
<keyword evidence="7" id="KW-1015">Disulfide bond</keyword>
<evidence type="ECO:0000259" key="14">
    <source>
        <dbReference type="PROSITE" id="PS50853"/>
    </source>
</evidence>
<protein>
    <submittedName>
        <fullName evidence="15">Uncharacterized protein</fullName>
    </submittedName>
</protein>
<sequence>MVTRDALAVFVLLVLWKGCCRGDKALIQAVDYGENITLPCFLENGGGNEDGRAADVNNGWSNHEEAMWVREGREDEQISRMSVQHDGSLILSNLDRDDSGVYRCVVQDEIRMRIRLEIRVPPPALANVTIIPSTVLALLLWEVSDTGGYPLSHFSARYRLKDHQSTNSKANEKSPSDNLWHWVVPEHINPSVREIDVYQLRPNSTYIFEIWATNQLGSGEITQLETHTQNNAAEIELARHLLDGAETFDTRVWVAAVAVVMGTLVMLALGTCYLLYKECHIPNLNLDEHEIMELVPNIILNPGFHDDDGSITLDGRYERDENCNTRRTLHTSNNSTVQPYRI</sequence>
<evidence type="ECO:0000256" key="2">
    <source>
        <dbReference type="ARBA" id="ARBA00022475"/>
    </source>
</evidence>
<feature type="chain" id="PRO_5044000979" evidence="12">
    <location>
        <begin position="23"/>
        <end position="342"/>
    </location>
</feature>
<dbReference type="InterPro" id="IPR007110">
    <property type="entry name" value="Ig-like_dom"/>
</dbReference>
<dbReference type="InterPro" id="IPR013783">
    <property type="entry name" value="Ig-like_fold"/>
</dbReference>
<comment type="subcellular location">
    <subcellularLocation>
        <location evidence="1">Cell membrane</location>
        <topology evidence="1">Single-pass type I membrane protein</topology>
    </subcellularLocation>
</comment>
<dbReference type="SUPFAM" id="SSF48726">
    <property type="entry name" value="Immunoglobulin"/>
    <property type="match status" value="1"/>
</dbReference>
<dbReference type="GO" id="GO:0007166">
    <property type="term" value="P:cell surface receptor signaling pathway"/>
    <property type="evidence" value="ECO:0007669"/>
    <property type="project" value="TreeGrafter"/>
</dbReference>
<dbReference type="SUPFAM" id="SSF49265">
    <property type="entry name" value="Fibronectin type III"/>
    <property type="match status" value="1"/>
</dbReference>
<dbReference type="Proteomes" id="UP001075354">
    <property type="component" value="Chromosome 1"/>
</dbReference>
<evidence type="ECO:0000256" key="9">
    <source>
        <dbReference type="ARBA" id="ARBA00023180"/>
    </source>
</evidence>
<keyword evidence="16" id="KW-1185">Reference proteome</keyword>
<feature type="domain" description="Ig-like" evidence="13">
    <location>
        <begin position="33"/>
        <end position="115"/>
    </location>
</feature>
<comment type="caution">
    <text evidence="15">The sequence shown here is derived from an EMBL/GenBank/DDBJ whole genome shotgun (WGS) entry which is preliminary data.</text>
</comment>
<keyword evidence="8" id="KW-0675">Receptor</keyword>
<evidence type="ECO:0000256" key="10">
    <source>
        <dbReference type="ARBA" id="ARBA00023319"/>
    </source>
</evidence>
<keyword evidence="9" id="KW-0325">Glycoprotein</keyword>
<feature type="domain" description="Fibronectin type-III" evidence="14">
    <location>
        <begin position="121"/>
        <end position="232"/>
    </location>
</feature>
<dbReference type="EMBL" id="JAPTSV010000001">
    <property type="protein sequence ID" value="KAJ1531948.1"/>
    <property type="molecule type" value="Genomic_DNA"/>
</dbReference>